<accession>A0A6I5RQQ2</accession>
<dbReference type="PANTHER" id="PTHR43798">
    <property type="entry name" value="MONOACYLGLYCEROL LIPASE"/>
    <property type="match status" value="1"/>
</dbReference>
<dbReference type="PRINTS" id="PR00111">
    <property type="entry name" value="ABHYDROLASE"/>
</dbReference>
<dbReference type="RefSeq" id="WP_163935401.1">
    <property type="nucleotide sequence ID" value="NZ_BMQU01000025.1"/>
</dbReference>
<dbReference type="InterPro" id="IPR050266">
    <property type="entry name" value="AB_hydrolase_sf"/>
</dbReference>
<evidence type="ECO:0000313" key="3">
    <source>
        <dbReference type="EMBL" id="NES10011.1"/>
    </source>
</evidence>
<dbReference type="AlphaFoldDB" id="A0A6I5RQQ2"/>
<dbReference type="Proteomes" id="UP000471751">
    <property type="component" value="Unassembled WGS sequence"/>
</dbReference>
<proteinExistence type="predicted"/>
<comment type="caution">
    <text evidence="3">The sequence shown here is derived from an EMBL/GenBank/DDBJ whole genome shotgun (WGS) entry which is preliminary data.</text>
</comment>
<dbReference type="InterPro" id="IPR029058">
    <property type="entry name" value="AB_hydrolase_fold"/>
</dbReference>
<dbReference type="PANTHER" id="PTHR43798:SF31">
    <property type="entry name" value="AB HYDROLASE SUPERFAMILY PROTEIN YCLE"/>
    <property type="match status" value="1"/>
</dbReference>
<dbReference type="GO" id="GO:0016787">
    <property type="term" value="F:hydrolase activity"/>
    <property type="evidence" value="ECO:0007669"/>
    <property type="project" value="UniProtKB-KW"/>
</dbReference>
<reference evidence="3 4" key="1">
    <citation type="submission" date="2020-02" db="EMBL/GenBank/DDBJ databases">
        <title>Broccoli isolated Pseudomonas sp.</title>
        <authorList>
            <person name="Fujikawa T."/>
            <person name="Sawada H."/>
        </authorList>
    </citation>
    <scope>NUCLEOTIDE SEQUENCE [LARGE SCALE GENOMIC DNA]</scope>
    <source>
        <strain evidence="3 4">JCM 32154</strain>
    </source>
</reference>
<keyword evidence="4" id="KW-1185">Reference proteome</keyword>
<dbReference type="GO" id="GO:0016020">
    <property type="term" value="C:membrane"/>
    <property type="evidence" value="ECO:0007669"/>
    <property type="project" value="TreeGrafter"/>
</dbReference>
<evidence type="ECO:0000313" key="4">
    <source>
        <dbReference type="Proteomes" id="UP000471751"/>
    </source>
</evidence>
<evidence type="ECO:0000256" key="1">
    <source>
        <dbReference type="ARBA" id="ARBA00022801"/>
    </source>
</evidence>
<dbReference type="Pfam" id="PF00561">
    <property type="entry name" value="Abhydrolase_1"/>
    <property type="match status" value="1"/>
</dbReference>
<dbReference type="Gene3D" id="3.40.50.1820">
    <property type="entry name" value="alpha/beta hydrolase"/>
    <property type="match status" value="1"/>
</dbReference>
<dbReference type="EMBL" id="JAAHBT010000092">
    <property type="protein sequence ID" value="NES10011.1"/>
    <property type="molecule type" value="Genomic_DNA"/>
</dbReference>
<protein>
    <submittedName>
        <fullName evidence="3">Alpha/beta fold hydrolase</fullName>
    </submittedName>
</protein>
<gene>
    <name evidence="3" type="ORF">G3O07_10100</name>
</gene>
<feature type="domain" description="AB hydrolase-1" evidence="2">
    <location>
        <begin position="21"/>
        <end position="244"/>
    </location>
</feature>
<name>A0A6I5RQQ2_9PSED</name>
<sequence>MAYFEHEGCSLHYEIYGQGEPLVLLHGLGSSCEDWESQVPELARHYRVILMDIRGHGRSDKPRERYTIPGFSADLLALLEHLQPGPVHLVGLSMGGMIGFQFAVDHPEWLRSLCIVNSAPEVKIRNRTDWLWWFKRWSLARLLSTEAVGKGLAAKLFPKPEHAGLRRTMTQRWARNDKRAYLSSFDAIVGWGVQERLGQIRCPTLVISADQDYTPVALKERYVDLIPQARLAVIADSRHATPLDQPQLFNQTLLQFLAAASTTAQGSLSPC</sequence>
<organism evidence="3 4">
    <name type="scientific">Pseudomonas laurentiana</name>
    <dbReference type="NCBI Taxonomy" id="2364649"/>
    <lineage>
        <taxon>Bacteria</taxon>
        <taxon>Pseudomonadati</taxon>
        <taxon>Pseudomonadota</taxon>
        <taxon>Gammaproteobacteria</taxon>
        <taxon>Pseudomonadales</taxon>
        <taxon>Pseudomonadaceae</taxon>
        <taxon>Pseudomonas</taxon>
    </lineage>
</organism>
<evidence type="ECO:0000259" key="2">
    <source>
        <dbReference type="Pfam" id="PF00561"/>
    </source>
</evidence>
<dbReference type="SUPFAM" id="SSF53474">
    <property type="entry name" value="alpha/beta-Hydrolases"/>
    <property type="match status" value="1"/>
</dbReference>
<dbReference type="InterPro" id="IPR000073">
    <property type="entry name" value="AB_hydrolase_1"/>
</dbReference>
<keyword evidence="1 3" id="KW-0378">Hydrolase</keyword>